<organism evidence="2 3">
    <name type="scientific">Polarella glacialis</name>
    <name type="common">Dinoflagellate</name>
    <dbReference type="NCBI Taxonomy" id="89957"/>
    <lineage>
        <taxon>Eukaryota</taxon>
        <taxon>Sar</taxon>
        <taxon>Alveolata</taxon>
        <taxon>Dinophyceae</taxon>
        <taxon>Suessiales</taxon>
        <taxon>Suessiaceae</taxon>
        <taxon>Polarella</taxon>
    </lineage>
</organism>
<evidence type="ECO:0000313" key="3">
    <source>
        <dbReference type="Proteomes" id="UP000654075"/>
    </source>
</evidence>
<feature type="non-terminal residue" evidence="2">
    <location>
        <position position="76"/>
    </location>
</feature>
<feature type="signal peptide" evidence="1">
    <location>
        <begin position="1"/>
        <end position="21"/>
    </location>
</feature>
<dbReference type="EMBL" id="CAJNNV010006309">
    <property type="protein sequence ID" value="CAE8593395.1"/>
    <property type="molecule type" value="Genomic_DNA"/>
</dbReference>
<dbReference type="PROSITE" id="PS51257">
    <property type="entry name" value="PROKAR_LIPOPROTEIN"/>
    <property type="match status" value="1"/>
</dbReference>
<comment type="caution">
    <text evidence="2">The sequence shown here is derived from an EMBL/GenBank/DDBJ whole genome shotgun (WGS) entry which is preliminary data.</text>
</comment>
<keyword evidence="1" id="KW-0732">Signal</keyword>
<evidence type="ECO:0000256" key="1">
    <source>
        <dbReference type="SAM" id="SignalP"/>
    </source>
</evidence>
<gene>
    <name evidence="2" type="ORF">PGLA1383_LOCUS11994</name>
</gene>
<evidence type="ECO:0000313" key="2">
    <source>
        <dbReference type="EMBL" id="CAE8593395.1"/>
    </source>
</evidence>
<keyword evidence="3" id="KW-1185">Reference proteome</keyword>
<accession>A0A813DXH8</accession>
<dbReference type="AlphaFoldDB" id="A0A813DXH8"/>
<feature type="chain" id="PRO_5032852507" evidence="1">
    <location>
        <begin position="22"/>
        <end position="76"/>
    </location>
</feature>
<name>A0A813DXH8_POLGL</name>
<reference evidence="2" key="1">
    <citation type="submission" date="2021-02" db="EMBL/GenBank/DDBJ databases">
        <authorList>
            <person name="Dougan E. K."/>
            <person name="Rhodes N."/>
            <person name="Thang M."/>
            <person name="Chan C."/>
        </authorList>
    </citation>
    <scope>NUCLEOTIDE SEQUENCE</scope>
</reference>
<sequence>MAAHRLLSVVLSIVLAAGCETALEENILLQLGSLRPVLSTASPLFLAEIKKSEDNQFDAIATGSEAEEERFEDRLL</sequence>
<protein>
    <submittedName>
        <fullName evidence="2">Uncharacterized protein</fullName>
    </submittedName>
</protein>
<dbReference type="Proteomes" id="UP000654075">
    <property type="component" value="Unassembled WGS sequence"/>
</dbReference>
<proteinExistence type="predicted"/>